<dbReference type="Proteomes" id="UP000824241">
    <property type="component" value="Unassembled WGS sequence"/>
</dbReference>
<name>A0A9D1DXS9_9FIRM</name>
<dbReference type="AlphaFoldDB" id="A0A9D1DXS9"/>
<dbReference type="InterPro" id="IPR024227">
    <property type="entry name" value="DUF3795"/>
</dbReference>
<evidence type="ECO:0000313" key="2">
    <source>
        <dbReference type="Proteomes" id="UP000824241"/>
    </source>
</evidence>
<reference evidence="1" key="2">
    <citation type="journal article" date="2021" name="PeerJ">
        <title>Extensive microbial diversity within the chicken gut microbiome revealed by metagenomics and culture.</title>
        <authorList>
            <person name="Gilroy R."/>
            <person name="Ravi A."/>
            <person name="Getino M."/>
            <person name="Pursley I."/>
            <person name="Horton D.L."/>
            <person name="Alikhan N.F."/>
            <person name="Baker D."/>
            <person name="Gharbi K."/>
            <person name="Hall N."/>
            <person name="Watson M."/>
            <person name="Adriaenssens E.M."/>
            <person name="Foster-Nyarko E."/>
            <person name="Jarju S."/>
            <person name="Secka A."/>
            <person name="Antonio M."/>
            <person name="Oren A."/>
            <person name="Chaudhuri R.R."/>
            <person name="La Ragione R."/>
            <person name="Hildebrand F."/>
            <person name="Pallen M.J."/>
        </authorList>
    </citation>
    <scope>NUCLEOTIDE SEQUENCE</scope>
    <source>
        <strain evidence="1">CHK189-12415</strain>
    </source>
</reference>
<dbReference type="Pfam" id="PF12675">
    <property type="entry name" value="DUF3795"/>
    <property type="match status" value="1"/>
</dbReference>
<accession>A0A9D1DXS9</accession>
<proteinExistence type="predicted"/>
<reference evidence="1" key="1">
    <citation type="submission" date="2020-10" db="EMBL/GenBank/DDBJ databases">
        <authorList>
            <person name="Gilroy R."/>
        </authorList>
    </citation>
    <scope>NUCLEOTIDE SEQUENCE</scope>
    <source>
        <strain evidence="1">CHK189-12415</strain>
    </source>
</reference>
<sequence>MCEQRQQTFTVCGQDCGSCGCLGGLCPGCEAAGGQVFHSPEGCPIYRCVREEKGFRDCGQCREIPCRIWQDTRDPAVSDEAFAADIRLRVDNLKR</sequence>
<comment type="caution">
    <text evidence="1">The sequence shown here is derived from an EMBL/GenBank/DDBJ whole genome shotgun (WGS) entry which is preliminary data.</text>
</comment>
<gene>
    <name evidence="1" type="ORF">IAB37_06250</name>
</gene>
<organism evidence="1 2">
    <name type="scientific">Candidatus Faecivivens stercoravium</name>
    <dbReference type="NCBI Taxonomy" id="2840803"/>
    <lineage>
        <taxon>Bacteria</taxon>
        <taxon>Bacillati</taxon>
        <taxon>Bacillota</taxon>
        <taxon>Clostridia</taxon>
        <taxon>Eubacteriales</taxon>
        <taxon>Oscillospiraceae</taxon>
        <taxon>Oscillospiraceae incertae sedis</taxon>
        <taxon>Candidatus Faecivivens</taxon>
    </lineage>
</organism>
<evidence type="ECO:0000313" key="1">
    <source>
        <dbReference type="EMBL" id="HIR61155.1"/>
    </source>
</evidence>
<protein>
    <submittedName>
        <fullName evidence="1">DUF3795 domain-containing protein</fullName>
    </submittedName>
</protein>
<dbReference type="EMBL" id="DVHA01000198">
    <property type="protein sequence ID" value="HIR61155.1"/>
    <property type="molecule type" value="Genomic_DNA"/>
</dbReference>